<feature type="transmembrane region" description="Helical" evidence="1">
    <location>
        <begin position="32"/>
        <end position="49"/>
    </location>
</feature>
<keyword evidence="1" id="KW-0812">Transmembrane</keyword>
<dbReference type="PANTHER" id="PTHR36927:SF4">
    <property type="entry name" value="BLR5718 PROTEIN"/>
    <property type="match status" value="1"/>
</dbReference>
<reference evidence="3" key="1">
    <citation type="submission" date="2016-10" db="EMBL/GenBank/DDBJ databases">
        <title>Sequence of Gallionella enrichment culture.</title>
        <authorList>
            <person name="Poehlein A."/>
            <person name="Muehling M."/>
            <person name="Daniel R."/>
        </authorList>
    </citation>
    <scope>NUCLEOTIDE SEQUENCE</scope>
</reference>
<name>A0A1J5QPB5_9ZZZZ</name>
<feature type="domain" description="Acyltransferase 3" evidence="2">
    <location>
        <begin position="24"/>
        <end position="386"/>
    </location>
</feature>
<evidence type="ECO:0000259" key="2">
    <source>
        <dbReference type="Pfam" id="PF01757"/>
    </source>
</evidence>
<dbReference type="EMBL" id="MLJW01000888">
    <property type="protein sequence ID" value="OIQ81735.1"/>
    <property type="molecule type" value="Genomic_DNA"/>
</dbReference>
<feature type="transmembrane region" description="Helical" evidence="1">
    <location>
        <begin position="99"/>
        <end position="122"/>
    </location>
</feature>
<evidence type="ECO:0000256" key="1">
    <source>
        <dbReference type="SAM" id="Phobius"/>
    </source>
</evidence>
<feature type="transmembrane region" description="Helical" evidence="1">
    <location>
        <begin position="189"/>
        <end position="209"/>
    </location>
</feature>
<feature type="transmembrane region" description="Helical" evidence="1">
    <location>
        <begin position="221"/>
        <end position="241"/>
    </location>
</feature>
<protein>
    <submittedName>
        <fullName evidence="3">Glucans biosynthesis protein</fullName>
    </submittedName>
</protein>
<dbReference type="GO" id="GO:0016747">
    <property type="term" value="F:acyltransferase activity, transferring groups other than amino-acyl groups"/>
    <property type="evidence" value="ECO:0007669"/>
    <property type="project" value="InterPro"/>
</dbReference>
<feature type="transmembrane region" description="Helical" evidence="1">
    <location>
        <begin position="149"/>
        <end position="169"/>
    </location>
</feature>
<feature type="transmembrane region" description="Helical" evidence="1">
    <location>
        <begin position="300"/>
        <end position="319"/>
    </location>
</feature>
<feature type="transmembrane region" description="Helical" evidence="1">
    <location>
        <begin position="69"/>
        <end position="87"/>
    </location>
</feature>
<organism evidence="3">
    <name type="scientific">mine drainage metagenome</name>
    <dbReference type="NCBI Taxonomy" id="410659"/>
    <lineage>
        <taxon>unclassified sequences</taxon>
        <taxon>metagenomes</taxon>
        <taxon>ecological metagenomes</taxon>
    </lineage>
</organism>
<accession>A0A1J5QPB5</accession>
<comment type="caution">
    <text evidence="3">The sequence shown here is derived from an EMBL/GenBank/DDBJ whole genome shotgun (WGS) entry which is preliminary data.</text>
</comment>
<dbReference type="AlphaFoldDB" id="A0A1J5QPB5"/>
<dbReference type="InterPro" id="IPR002656">
    <property type="entry name" value="Acyl_transf_3_dom"/>
</dbReference>
<feature type="transmembrane region" description="Helical" evidence="1">
    <location>
        <begin position="340"/>
        <end position="361"/>
    </location>
</feature>
<dbReference type="PANTHER" id="PTHR36927">
    <property type="entry name" value="BLR4337 PROTEIN"/>
    <property type="match status" value="1"/>
</dbReference>
<feature type="transmembrane region" description="Helical" evidence="1">
    <location>
        <begin position="367"/>
        <end position="389"/>
    </location>
</feature>
<evidence type="ECO:0000313" key="3">
    <source>
        <dbReference type="EMBL" id="OIQ81735.1"/>
    </source>
</evidence>
<feature type="transmembrane region" description="Helical" evidence="1">
    <location>
        <begin position="262"/>
        <end position="280"/>
    </location>
</feature>
<keyword evidence="1" id="KW-1133">Transmembrane helix</keyword>
<dbReference type="Pfam" id="PF01757">
    <property type="entry name" value="Acyl_transf_3"/>
    <property type="match status" value="1"/>
</dbReference>
<proteinExistence type="predicted"/>
<dbReference type="InterPro" id="IPR050623">
    <property type="entry name" value="Glucan_succinyl_AcylTrfase"/>
</dbReference>
<keyword evidence="1" id="KW-0472">Membrane</keyword>
<sequence>MTSVSISAAPAGGRAAPVAMTRNAAYDRARTFIILLVLIHHSIIPYTYFGHTDRQSFMGFDAVVIFNDSFFMSAMFFLSGMFVWPSLQRKGIGCFLRDRWWRLGLPFAVATVILMPIAYYAVELRLHDTGFAAYWWKTITVGPWPSGPAWFVSVLLVFDVLAALAYRAAPGCIEVIGRLSLASLRRPAFSFWALLIGSIAVYAPADVYFGPARWFTLGPLAIQASRVLLYLLYFVAGVGVGSVRREQGLLARDGELARLWPVWLAASIATYGWIIAMLYIKHKLLPDMDLPPLWWNLTDAVVIAFFSAAQTFNLLALFLRFGSDGASILDPLRENSYGIYLIHYVPMLWLQYALFNISLAPVMQVTAIIKAVIVLIVTLALSWAATVALRRFPGATQVL</sequence>
<gene>
    <name evidence="3" type="ORF">GALL_364950</name>
</gene>